<keyword evidence="8" id="KW-0443">Lipid metabolism</keyword>
<comment type="caution">
    <text evidence="14">The sequence shown here is derived from an EMBL/GenBank/DDBJ whole genome shotgun (WGS) entry which is preliminary data.</text>
</comment>
<evidence type="ECO:0000313" key="15">
    <source>
        <dbReference type="Proteomes" id="UP000053447"/>
    </source>
</evidence>
<dbReference type="FunFam" id="3.40.50.720:FF:000112">
    <property type="entry name" value="Enoyl-[acyl-carrier-protein] reductase 1, mitochondrial"/>
    <property type="match status" value="1"/>
</dbReference>
<dbReference type="eggNOG" id="KOG0025">
    <property type="taxonomic scope" value="Eukaryota"/>
</dbReference>
<evidence type="ECO:0000256" key="5">
    <source>
        <dbReference type="ARBA" id="ARBA00022857"/>
    </source>
</evidence>
<dbReference type="InterPro" id="IPR051034">
    <property type="entry name" value="Mito_Enoyl-ACP_Reductase"/>
</dbReference>
<evidence type="ECO:0000259" key="13">
    <source>
        <dbReference type="SMART" id="SM00829"/>
    </source>
</evidence>
<keyword evidence="15" id="KW-1185">Reference proteome</keyword>
<dbReference type="InterPro" id="IPR020843">
    <property type="entry name" value="ER"/>
</dbReference>
<reference evidence="15" key="1">
    <citation type="journal article" date="2016" name="Nat. Commun.">
        <title>Genome analysis of three Pneumocystis species reveals adaptation mechanisms to life exclusively in mammalian hosts.</title>
        <authorList>
            <person name="Ma L."/>
            <person name="Chen Z."/>
            <person name="Huang D.W."/>
            <person name="Kutty G."/>
            <person name="Ishihara M."/>
            <person name="Wang H."/>
            <person name="Abouelleil A."/>
            <person name="Bishop L."/>
            <person name="Davey E."/>
            <person name="Deng R."/>
            <person name="Deng X."/>
            <person name="Fan L."/>
            <person name="Fantoni G."/>
            <person name="Fitzgerald M."/>
            <person name="Gogineni E."/>
            <person name="Goldberg J.M."/>
            <person name="Handley G."/>
            <person name="Hu X."/>
            <person name="Huber C."/>
            <person name="Jiao X."/>
            <person name="Jones K."/>
            <person name="Levin J.Z."/>
            <person name="Liu Y."/>
            <person name="Macdonald P."/>
            <person name="Melnikov A."/>
            <person name="Raley C."/>
            <person name="Sassi M."/>
            <person name="Sherman B.T."/>
            <person name="Song X."/>
            <person name="Sykes S."/>
            <person name="Tran B."/>
            <person name="Walsh L."/>
            <person name="Xia Y."/>
            <person name="Yang J."/>
            <person name="Young S."/>
            <person name="Zeng Q."/>
            <person name="Zheng X."/>
            <person name="Stephens R."/>
            <person name="Nusbaum C."/>
            <person name="Birren B.W."/>
            <person name="Azadi P."/>
            <person name="Lempicki R.A."/>
            <person name="Cuomo C.A."/>
            <person name="Kovacs J.A."/>
        </authorList>
    </citation>
    <scope>NUCLEOTIDE SEQUENCE [LARGE SCALE GENOMIC DNA]</scope>
    <source>
        <strain evidence="15">RU7</strain>
    </source>
</reference>
<dbReference type="EC" id="1.3.1.104" evidence="11"/>
<keyword evidence="9" id="KW-0496">Mitochondrion</keyword>
<dbReference type="STRING" id="1408657.A0A0W4ZTZ2"/>
<keyword evidence="5" id="KW-0521">NADP</keyword>
<name>A0A0W4ZTZ2_PNEJ7</name>
<proteinExistence type="inferred from homology"/>
<evidence type="ECO:0000256" key="4">
    <source>
        <dbReference type="ARBA" id="ARBA00022832"/>
    </source>
</evidence>
<organism evidence="14 15">
    <name type="scientific">Pneumocystis jirovecii (strain RU7)</name>
    <name type="common">Human pneumocystis pneumonia agent</name>
    <dbReference type="NCBI Taxonomy" id="1408657"/>
    <lineage>
        <taxon>Eukaryota</taxon>
        <taxon>Fungi</taxon>
        <taxon>Dikarya</taxon>
        <taxon>Ascomycota</taxon>
        <taxon>Taphrinomycotina</taxon>
        <taxon>Pneumocystomycetes</taxon>
        <taxon>Pneumocystaceae</taxon>
        <taxon>Pneumocystis</taxon>
    </lineage>
</organism>
<evidence type="ECO:0000313" key="14">
    <source>
        <dbReference type="EMBL" id="KTW31852.1"/>
    </source>
</evidence>
<dbReference type="GO" id="GO:0005739">
    <property type="term" value="C:mitochondrion"/>
    <property type="evidence" value="ECO:0007669"/>
    <property type="project" value="UniProtKB-SubCell"/>
</dbReference>
<dbReference type="InterPro" id="IPR013149">
    <property type="entry name" value="ADH-like_C"/>
</dbReference>
<dbReference type="GO" id="GO:0009060">
    <property type="term" value="P:aerobic respiration"/>
    <property type="evidence" value="ECO:0007669"/>
    <property type="project" value="EnsemblFungi"/>
</dbReference>
<keyword evidence="7" id="KW-0560">Oxidoreductase</keyword>
<evidence type="ECO:0000256" key="1">
    <source>
        <dbReference type="ARBA" id="ARBA00004173"/>
    </source>
</evidence>
<dbReference type="EMBL" id="LFWA01000004">
    <property type="protein sequence ID" value="KTW31852.1"/>
    <property type="molecule type" value="Genomic_DNA"/>
</dbReference>
<dbReference type="CDD" id="cd08290">
    <property type="entry name" value="ETR"/>
    <property type="match status" value="1"/>
</dbReference>
<keyword evidence="10" id="KW-0275">Fatty acid biosynthesis</keyword>
<sequence length="373" mass="42518">MIYNKYIFKKNLGRFFFGFSVRFVSGRAFIFENHGNPLDVLRLHTYNVYPTPSKPILVKFLASPINPSDINQIEGVYPEKLQFNTNLMTNTPCAVPGNEGVVEIVESLDQNFKPGKRAIMKNKAFGTWRTFAAADFDDLLFLDLEGITLIQAATLVVNPCTAYCLLKNFISLQQGDYFIQNGANSHVGQMVIQLSRIWGLKSINIIRDRPDVDKLKLYLYDIGATHVVTDVELANKEFMKEMINKWTGNSGVSLGLNCVGGKSVLDLSHYIKENGHLITYGAMSRQPLFMSSGSLIFKNIHLHGFWLTKYIKTYPEKKLEILNDIIKYIRNGSFRELSCDQVYLDKTLSDSKYMETFKNALKNKQKKQVLIFN</sequence>
<dbReference type="SUPFAM" id="SSF50129">
    <property type="entry name" value="GroES-like"/>
    <property type="match status" value="1"/>
</dbReference>
<comment type="catalytic activity">
    <reaction evidence="12">
        <text>a 2,3-saturated acyl-[ACP] + NADP(+) = a (2E)-enoyl-[ACP] + NADPH + H(+)</text>
        <dbReference type="Rhea" id="RHEA:22564"/>
        <dbReference type="Rhea" id="RHEA-COMP:9925"/>
        <dbReference type="Rhea" id="RHEA-COMP:9926"/>
        <dbReference type="ChEBI" id="CHEBI:15378"/>
        <dbReference type="ChEBI" id="CHEBI:57783"/>
        <dbReference type="ChEBI" id="CHEBI:58349"/>
        <dbReference type="ChEBI" id="CHEBI:78784"/>
        <dbReference type="ChEBI" id="CHEBI:78785"/>
        <dbReference type="EC" id="1.3.1.104"/>
    </reaction>
</comment>
<dbReference type="AlphaFoldDB" id="A0A0W4ZTZ2"/>
<keyword evidence="4" id="KW-0276">Fatty acid metabolism</keyword>
<comment type="similarity">
    <text evidence="2">Belongs to the zinc-containing alcohol dehydrogenase family. Quinone oxidoreductase subfamily.</text>
</comment>
<dbReference type="PANTHER" id="PTHR43981">
    <property type="entry name" value="ENOYL-[ACYL-CARRIER-PROTEIN] REDUCTASE, MITOCHONDRIAL"/>
    <property type="match status" value="1"/>
</dbReference>
<dbReference type="PANTHER" id="PTHR43981:SF2">
    <property type="entry name" value="ENOYL-[ACYL-CARRIER-PROTEIN] REDUCTASE, MITOCHONDRIAL"/>
    <property type="match status" value="1"/>
</dbReference>
<evidence type="ECO:0000256" key="10">
    <source>
        <dbReference type="ARBA" id="ARBA00023160"/>
    </source>
</evidence>
<evidence type="ECO:0000256" key="3">
    <source>
        <dbReference type="ARBA" id="ARBA00022516"/>
    </source>
</evidence>
<dbReference type="GO" id="GO:0006633">
    <property type="term" value="P:fatty acid biosynthetic process"/>
    <property type="evidence" value="ECO:0007669"/>
    <property type="project" value="UniProtKB-KW"/>
</dbReference>
<feature type="domain" description="Enoyl reductase (ER)" evidence="13">
    <location>
        <begin position="36"/>
        <end position="361"/>
    </location>
</feature>
<evidence type="ECO:0000256" key="2">
    <source>
        <dbReference type="ARBA" id="ARBA00010371"/>
    </source>
</evidence>
<accession>A0A0W4ZTZ2</accession>
<dbReference type="Pfam" id="PF00107">
    <property type="entry name" value="ADH_zinc_N"/>
    <property type="match status" value="1"/>
</dbReference>
<gene>
    <name evidence="14" type="ORF">T551_01113</name>
</gene>
<dbReference type="GO" id="GO:0141148">
    <property type="term" value="F:enoyl-[acyl-carrier-protein] reductase (NADPH) activity"/>
    <property type="evidence" value="ECO:0007669"/>
    <property type="project" value="UniProtKB-EC"/>
</dbReference>
<dbReference type="Gene3D" id="3.40.50.720">
    <property type="entry name" value="NAD(P)-binding Rossmann-like Domain"/>
    <property type="match status" value="1"/>
</dbReference>
<evidence type="ECO:0000256" key="8">
    <source>
        <dbReference type="ARBA" id="ARBA00023098"/>
    </source>
</evidence>
<dbReference type="Gene3D" id="3.90.180.10">
    <property type="entry name" value="Medium-chain alcohol dehydrogenases, catalytic domain"/>
    <property type="match status" value="1"/>
</dbReference>
<evidence type="ECO:0000256" key="6">
    <source>
        <dbReference type="ARBA" id="ARBA00022946"/>
    </source>
</evidence>
<dbReference type="RefSeq" id="XP_018230544.1">
    <property type="nucleotide sequence ID" value="XM_018373376.1"/>
</dbReference>
<dbReference type="InterPro" id="IPR036291">
    <property type="entry name" value="NAD(P)-bd_dom_sf"/>
</dbReference>
<dbReference type="SMART" id="SM00829">
    <property type="entry name" value="PKS_ER"/>
    <property type="match status" value="1"/>
</dbReference>
<dbReference type="VEuPathDB" id="FungiDB:T551_01113"/>
<dbReference type="OrthoDB" id="7482721at2759"/>
<dbReference type="GeneID" id="28939631"/>
<evidence type="ECO:0000256" key="9">
    <source>
        <dbReference type="ARBA" id="ARBA00023128"/>
    </source>
</evidence>
<evidence type="ECO:0000256" key="7">
    <source>
        <dbReference type="ARBA" id="ARBA00023002"/>
    </source>
</evidence>
<evidence type="ECO:0000256" key="11">
    <source>
        <dbReference type="ARBA" id="ARBA00038963"/>
    </source>
</evidence>
<keyword evidence="6" id="KW-0809">Transit peptide</keyword>
<protein>
    <recommendedName>
        <fullName evidence="11">enoyl-[acyl-carrier-protein] reductase</fullName>
        <ecNumber evidence="11">1.3.1.104</ecNumber>
    </recommendedName>
</protein>
<comment type="subcellular location">
    <subcellularLocation>
        <location evidence="1">Mitochondrion</location>
    </subcellularLocation>
</comment>
<evidence type="ECO:0000256" key="12">
    <source>
        <dbReference type="ARBA" id="ARBA00048843"/>
    </source>
</evidence>
<dbReference type="InterPro" id="IPR011032">
    <property type="entry name" value="GroES-like_sf"/>
</dbReference>
<dbReference type="SUPFAM" id="SSF51735">
    <property type="entry name" value="NAD(P)-binding Rossmann-fold domains"/>
    <property type="match status" value="1"/>
</dbReference>
<dbReference type="Proteomes" id="UP000053447">
    <property type="component" value="Unassembled WGS sequence"/>
</dbReference>
<keyword evidence="3" id="KW-0444">Lipid biosynthesis</keyword>